<dbReference type="PROSITE" id="PS51257">
    <property type="entry name" value="PROKAR_LIPOPROTEIN"/>
    <property type="match status" value="1"/>
</dbReference>
<organism evidence="1 2">
    <name type="scientific">Flammeovirga agarivorans</name>
    <dbReference type="NCBI Taxonomy" id="2726742"/>
    <lineage>
        <taxon>Bacteria</taxon>
        <taxon>Pseudomonadati</taxon>
        <taxon>Bacteroidota</taxon>
        <taxon>Cytophagia</taxon>
        <taxon>Cytophagales</taxon>
        <taxon>Flammeovirgaceae</taxon>
        <taxon>Flammeovirga</taxon>
    </lineage>
</organism>
<gene>
    <name evidence="1" type="ORF">HGP29_13650</name>
</gene>
<comment type="caution">
    <text evidence="1">The sequence shown here is derived from an EMBL/GenBank/DDBJ whole genome shotgun (WGS) entry which is preliminary data.</text>
</comment>
<name>A0A7X8SL66_9BACT</name>
<dbReference type="AlphaFoldDB" id="A0A7X8SL66"/>
<protein>
    <submittedName>
        <fullName evidence="1">Uncharacterized protein</fullName>
    </submittedName>
</protein>
<dbReference type="Proteomes" id="UP000585050">
    <property type="component" value="Unassembled WGS sequence"/>
</dbReference>
<dbReference type="RefSeq" id="WP_168882981.1">
    <property type="nucleotide sequence ID" value="NZ_JABAIL010000004.1"/>
</dbReference>
<accession>A0A7X8SL66</accession>
<evidence type="ECO:0000313" key="1">
    <source>
        <dbReference type="EMBL" id="NLR92263.1"/>
    </source>
</evidence>
<keyword evidence="2" id="KW-1185">Reference proteome</keyword>
<proteinExistence type="predicted"/>
<reference evidence="1 2" key="1">
    <citation type="submission" date="2020-04" db="EMBL/GenBank/DDBJ databases">
        <title>Flammeovirga sp. SR4, a novel species isolated from seawater.</title>
        <authorList>
            <person name="Wang X."/>
        </authorList>
    </citation>
    <scope>NUCLEOTIDE SEQUENCE [LARGE SCALE GENOMIC DNA]</scope>
    <source>
        <strain evidence="1 2">SR4</strain>
    </source>
</reference>
<evidence type="ECO:0000313" key="2">
    <source>
        <dbReference type="Proteomes" id="UP000585050"/>
    </source>
</evidence>
<sequence length="136" mass="15730">MIKKFLIYGILSLLIFSSCENEVIDDNLDGELYSKKYELTYSKPLKLDTFKASLQGDDLNSSIVHFTITRYDGVLLYEEYVDGEQVIGDDEDLDSLDIDTRNRLVHSRIDNYLQDKSELIILFEKVRPQVKGLINN</sequence>
<dbReference type="EMBL" id="JABAIL010000004">
    <property type="protein sequence ID" value="NLR92263.1"/>
    <property type="molecule type" value="Genomic_DNA"/>
</dbReference>